<dbReference type="RefSeq" id="WP_183643394.1">
    <property type="nucleotide sequence ID" value="NZ_JACHBL010000001.1"/>
</dbReference>
<proteinExistence type="predicted"/>
<protein>
    <recommendedName>
        <fullName evidence="3">PD-(D/E)XK motif protein</fullName>
    </recommendedName>
</protein>
<dbReference type="AlphaFoldDB" id="A0A7W8YCC7"/>
<gene>
    <name evidence="1" type="ORF">BKA12_002038</name>
</gene>
<keyword evidence="2" id="KW-1185">Reference proteome</keyword>
<dbReference type="EMBL" id="JACHBL010000001">
    <property type="protein sequence ID" value="MBB5598958.1"/>
    <property type="molecule type" value="Genomic_DNA"/>
</dbReference>
<evidence type="ECO:0008006" key="3">
    <source>
        <dbReference type="Google" id="ProtNLM"/>
    </source>
</evidence>
<organism evidence="1 2">
    <name type="scientific">Neomicrococcus lactis</name>
    <dbReference type="NCBI Taxonomy" id="732241"/>
    <lineage>
        <taxon>Bacteria</taxon>
        <taxon>Bacillati</taxon>
        <taxon>Actinomycetota</taxon>
        <taxon>Actinomycetes</taxon>
        <taxon>Micrococcales</taxon>
        <taxon>Micrococcaceae</taxon>
        <taxon>Neomicrococcus</taxon>
    </lineage>
</organism>
<dbReference type="Pfam" id="PF14390">
    <property type="entry name" value="DUF4420"/>
    <property type="match status" value="1"/>
</dbReference>
<comment type="caution">
    <text evidence="1">The sequence shown here is derived from an EMBL/GenBank/DDBJ whole genome shotgun (WGS) entry which is preliminary data.</text>
</comment>
<dbReference type="Proteomes" id="UP000523863">
    <property type="component" value="Unassembled WGS sequence"/>
</dbReference>
<name>A0A7W8YCC7_9MICC</name>
<reference evidence="1 2" key="1">
    <citation type="submission" date="2020-08" db="EMBL/GenBank/DDBJ databases">
        <title>Sequencing the genomes of 1000 actinobacteria strains.</title>
        <authorList>
            <person name="Klenk H.-P."/>
        </authorList>
    </citation>
    <scope>NUCLEOTIDE SEQUENCE [LARGE SCALE GENOMIC DNA]</scope>
    <source>
        <strain evidence="1 2">DSM 23694</strain>
    </source>
</reference>
<evidence type="ECO:0000313" key="1">
    <source>
        <dbReference type="EMBL" id="MBB5598958.1"/>
    </source>
</evidence>
<sequence>MSQSNAPANGDGQRLAPETVDRFFGSADIVPIPVLNEPYCELRFHPDPQIMELRVSTNDSPPELVGLENINVDQFYNDSERTYCLRVNAKDIRFLAYSFVADVVDSIAQGHTLGEAIGKSIEGYQQLVKRQRRLSDEKQTGLIGELLFLQFLCGHSESAALDAWLGPSAEQHDFSFLDFDVEVKTTKSERRVHRISTATQLEPSVGRVLWFLSVQITAAGSSSNGFSLDQLISQVGDLLGSRRERFLSYLRKLGWDESELHSYPEKYVLRTAPAFYLVDERFPALRASSLKVQVEGFQHLSEISYRTDISHLIPSEPPSSVSEFSNVASALLRRW</sequence>
<accession>A0A7W8YCC7</accession>
<dbReference type="InterPro" id="IPR025534">
    <property type="entry name" value="DUF4420"/>
</dbReference>
<evidence type="ECO:0000313" key="2">
    <source>
        <dbReference type="Proteomes" id="UP000523863"/>
    </source>
</evidence>